<dbReference type="RefSeq" id="WP_381013420.1">
    <property type="nucleotide sequence ID" value="NZ_JBHTJF010000035.1"/>
</dbReference>
<dbReference type="EC" id="3.6.1.23" evidence="1"/>
<dbReference type="SUPFAM" id="SSF101386">
    <property type="entry name" value="all-alpha NTP pyrophosphatases"/>
    <property type="match status" value="1"/>
</dbReference>
<name>A0ABW3H1T8_9BACL</name>
<protein>
    <submittedName>
        <fullName evidence="1">dUTP diphosphatase</fullName>
        <ecNumber evidence="1">3.6.1.23</ecNumber>
    </submittedName>
</protein>
<evidence type="ECO:0000313" key="2">
    <source>
        <dbReference type="Proteomes" id="UP001596976"/>
    </source>
</evidence>
<keyword evidence="1" id="KW-0378">Hydrolase</keyword>
<sequence>MELTKLFQMQKELDAYIQENRKEQTDVFREKGLALLVELGELANETRCFKFWSTKGPSERNVILEEYVDSIHFILSLGIERGFANVKTWPQSDDTMREKNMTEVFIMAYEAIVTFLNNPTEENYHIIWQWYDALAFHLQFSNDSIIEAYIAKNEENYERQKRGY</sequence>
<comment type="caution">
    <text evidence="1">The sequence shown here is derived from an EMBL/GenBank/DDBJ whole genome shotgun (WGS) entry which is preliminary data.</text>
</comment>
<reference evidence="2" key="1">
    <citation type="journal article" date="2019" name="Int. J. Syst. Evol. Microbiol.">
        <title>The Global Catalogue of Microorganisms (GCM) 10K type strain sequencing project: providing services to taxonomists for standard genome sequencing and annotation.</title>
        <authorList>
            <consortium name="The Broad Institute Genomics Platform"/>
            <consortium name="The Broad Institute Genome Sequencing Center for Infectious Disease"/>
            <person name="Wu L."/>
            <person name="Ma J."/>
        </authorList>
    </citation>
    <scope>NUCLEOTIDE SEQUENCE [LARGE SCALE GENOMIC DNA]</scope>
    <source>
        <strain evidence="2">CCUG 63563</strain>
    </source>
</reference>
<dbReference type="Gene3D" id="1.10.4010.10">
    <property type="entry name" value="Type II deoxyuridine triphosphatase"/>
    <property type="match status" value="1"/>
</dbReference>
<dbReference type="GO" id="GO:0004170">
    <property type="term" value="F:dUTP diphosphatase activity"/>
    <property type="evidence" value="ECO:0007669"/>
    <property type="project" value="UniProtKB-EC"/>
</dbReference>
<dbReference type="InterPro" id="IPR016947">
    <property type="entry name" value="UCP030140"/>
</dbReference>
<gene>
    <name evidence="1" type="ORF">ACFQ0V_11055</name>
</gene>
<keyword evidence="2" id="KW-1185">Reference proteome</keyword>
<dbReference type="PIRSF" id="PIRSF030140">
    <property type="entry name" value="UCP030140"/>
    <property type="match status" value="1"/>
</dbReference>
<dbReference type="InterPro" id="IPR014871">
    <property type="entry name" value="dUTPase/dCTP_pyrophosphatase"/>
</dbReference>
<organism evidence="1 2">
    <name type="scientific">Savagea faecisuis</name>
    <dbReference type="NCBI Taxonomy" id="1274803"/>
    <lineage>
        <taxon>Bacteria</taxon>
        <taxon>Bacillati</taxon>
        <taxon>Bacillota</taxon>
        <taxon>Bacilli</taxon>
        <taxon>Bacillales</taxon>
        <taxon>Caryophanaceae</taxon>
        <taxon>Savagea</taxon>
    </lineage>
</organism>
<evidence type="ECO:0000313" key="1">
    <source>
        <dbReference type="EMBL" id="MFD0944280.1"/>
    </source>
</evidence>
<dbReference type="CDD" id="cd11527">
    <property type="entry name" value="NTP-PPase_dUTPase"/>
    <property type="match status" value="1"/>
</dbReference>
<dbReference type="Pfam" id="PF08761">
    <property type="entry name" value="dUTPase_2"/>
    <property type="match status" value="1"/>
</dbReference>
<proteinExistence type="predicted"/>
<dbReference type="Proteomes" id="UP001596976">
    <property type="component" value="Unassembled WGS sequence"/>
</dbReference>
<dbReference type="EMBL" id="JBHTJF010000035">
    <property type="protein sequence ID" value="MFD0944280.1"/>
    <property type="molecule type" value="Genomic_DNA"/>
</dbReference>
<accession>A0ABW3H1T8</accession>